<dbReference type="Proteomes" id="UP000823388">
    <property type="component" value="Chromosome 8K"/>
</dbReference>
<evidence type="ECO:0000256" key="2">
    <source>
        <dbReference type="ARBA" id="ARBA00023136"/>
    </source>
</evidence>
<evidence type="ECO:0000313" key="4">
    <source>
        <dbReference type="EMBL" id="KAG2562844.1"/>
    </source>
</evidence>
<accession>A0A8T0PXY4</accession>
<proteinExistence type="predicted"/>
<organism evidence="4 5">
    <name type="scientific">Panicum virgatum</name>
    <name type="common">Blackwell switchgrass</name>
    <dbReference type="NCBI Taxonomy" id="38727"/>
    <lineage>
        <taxon>Eukaryota</taxon>
        <taxon>Viridiplantae</taxon>
        <taxon>Streptophyta</taxon>
        <taxon>Embryophyta</taxon>
        <taxon>Tracheophyta</taxon>
        <taxon>Spermatophyta</taxon>
        <taxon>Magnoliopsida</taxon>
        <taxon>Liliopsida</taxon>
        <taxon>Poales</taxon>
        <taxon>Poaceae</taxon>
        <taxon>PACMAD clade</taxon>
        <taxon>Panicoideae</taxon>
        <taxon>Panicodae</taxon>
        <taxon>Paniceae</taxon>
        <taxon>Panicinae</taxon>
        <taxon>Panicum</taxon>
        <taxon>Panicum sect. Hiantes</taxon>
    </lineage>
</organism>
<dbReference type="PANTHER" id="PTHR31415">
    <property type="entry name" value="OS05G0367900 PROTEIN"/>
    <property type="match status" value="1"/>
</dbReference>
<evidence type="ECO:0008006" key="6">
    <source>
        <dbReference type="Google" id="ProtNLM"/>
    </source>
</evidence>
<dbReference type="EMBL" id="CM029051">
    <property type="protein sequence ID" value="KAG2562844.1"/>
    <property type="molecule type" value="Genomic_DNA"/>
</dbReference>
<evidence type="ECO:0000256" key="1">
    <source>
        <dbReference type="ARBA" id="ARBA00004370"/>
    </source>
</evidence>
<dbReference type="GO" id="GO:0005886">
    <property type="term" value="C:plasma membrane"/>
    <property type="evidence" value="ECO:0007669"/>
    <property type="project" value="TreeGrafter"/>
</dbReference>
<dbReference type="GO" id="GO:0009506">
    <property type="term" value="C:plasmodesma"/>
    <property type="evidence" value="ECO:0007669"/>
    <property type="project" value="TreeGrafter"/>
</dbReference>
<dbReference type="GO" id="GO:0098542">
    <property type="term" value="P:defense response to other organism"/>
    <property type="evidence" value="ECO:0007669"/>
    <property type="project" value="InterPro"/>
</dbReference>
<reference evidence="4" key="1">
    <citation type="submission" date="2020-05" db="EMBL/GenBank/DDBJ databases">
        <title>WGS assembly of Panicum virgatum.</title>
        <authorList>
            <person name="Lovell J.T."/>
            <person name="Jenkins J."/>
            <person name="Shu S."/>
            <person name="Juenger T.E."/>
            <person name="Schmutz J."/>
        </authorList>
    </citation>
    <scope>NUCLEOTIDE SEQUENCE</scope>
    <source>
        <strain evidence="4">AP13</strain>
    </source>
</reference>
<evidence type="ECO:0000256" key="3">
    <source>
        <dbReference type="SAM" id="MobiDB-lite"/>
    </source>
</evidence>
<dbReference type="InterPro" id="IPR044839">
    <property type="entry name" value="NDR1-like"/>
</dbReference>
<name>A0A8T0PXY4_PANVG</name>
<keyword evidence="5" id="KW-1185">Reference proteome</keyword>
<sequence>MSTDEDITVVPPEPAGMQRDVEGQTGTPLRAPRHDGVPCGPCNSIAVDLGRHICDLRNLPDDLRDDCMDKETYPRCIKTCVFFFCCNALGELFHEICCVARCVICLELRPPEHLVPQSRTQKFFAFLAKNLSRVWVPMLLVLFIQWVLFRPIDVKPHLGTSAIHAFDLQQADAMAATTGAPHLRFNLTAFLLFKNGHEYYNINYDNLAVSVLYAGEKLGPVDDELPSFKQDPQGRTVMRLVFVGQLRNASSTVAEMFSSDRDKGLFEMVVRIRVTLAYKSWPHKEEYFTIFDCPLSSPFPRTSEPALSLPAWCKTNDI</sequence>
<evidence type="ECO:0000313" key="5">
    <source>
        <dbReference type="Proteomes" id="UP000823388"/>
    </source>
</evidence>
<dbReference type="AlphaFoldDB" id="A0A8T0PXY4"/>
<comment type="caution">
    <text evidence="4">The sequence shown here is derived from an EMBL/GenBank/DDBJ whole genome shotgun (WGS) entry which is preliminary data.</text>
</comment>
<comment type="subcellular location">
    <subcellularLocation>
        <location evidence="1">Membrane</location>
    </subcellularLocation>
</comment>
<keyword evidence="2" id="KW-0472">Membrane</keyword>
<feature type="region of interest" description="Disordered" evidence="3">
    <location>
        <begin position="1"/>
        <end position="27"/>
    </location>
</feature>
<dbReference type="PANTHER" id="PTHR31415:SF15">
    <property type="entry name" value="OS02G0538700 PROTEIN"/>
    <property type="match status" value="1"/>
</dbReference>
<gene>
    <name evidence="4" type="ORF">PVAP13_8KG202900</name>
</gene>
<protein>
    <recommendedName>
        <fullName evidence="6">Late embryogenesis abundant protein LEA-2 subgroup domain-containing protein</fullName>
    </recommendedName>
</protein>